<dbReference type="EMBL" id="MDYX01000024">
    <property type="protein sequence ID" value="KAF9629378.1"/>
    <property type="molecule type" value="Genomic_DNA"/>
</dbReference>
<dbReference type="PROSITE" id="PS51762">
    <property type="entry name" value="GH16_2"/>
    <property type="match status" value="1"/>
</dbReference>
<dbReference type="PANTHER" id="PTHR38121">
    <property type="entry name" value="GH16 DOMAIN-CONTAINING PROTEIN"/>
    <property type="match status" value="1"/>
</dbReference>
<feature type="domain" description="GH16" evidence="1">
    <location>
        <begin position="63"/>
        <end position="312"/>
    </location>
</feature>
<evidence type="ECO:0000259" key="1">
    <source>
        <dbReference type="PROSITE" id="PS51762"/>
    </source>
</evidence>
<evidence type="ECO:0000313" key="3">
    <source>
        <dbReference type="Proteomes" id="UP000627934"/>
    </source>
</evidence>
<evidence type="ECO:0000313" key="2">
    <source>
        <dbReference type="EMBL" id="KAF9629378.1"/>
    </source>
</evidence>
<dbReference type="AlphaFoldDB" id="A0A8H7MA99"/>
<sequence length="409" mass="45472">MRVTGYHLRDYAVQLNLQMLTLSQHVAHRPAGLAFTPFPRVSAVVFTARCECGYSVNKTTDAEHMVWTDLMETDFLHIDDFTNIGWVPQVYNVTKAAARGAYGKMATLENVMTNPLKNSWDWAGTAVNDSDAGLQLVVRSQVVDDMVPIGEVVAARTDMLYGSFRVAMKMAGVPGTCGAFFWFRNDTQEIDIEFLSKQLNASSNMVNLVLQSPQSAAAGYDASHTPNYDVYPLPFRPDMAFHEYRFDWLPDRVSFYADGTWLKDMTIELPNSPGHLVLNHWSNGDPLWSAGPPEQDATMTVSYVKAYFNSSDAQRRKDYYLRCPDQSKVENNTVCEIPDQIIPPDNQGPNGNVTARTFFFSEDPSDTANQTVFSDWQNRNDGGAGMLLRGAGLMKVVAGVAFASMVGFA</sequence>
<gene>
    <name evidence="2" type="ORF">BFW01_g10581</name>
</gene>
<dbReference type="CDD" id="cd00413">
    <property type="entry name" value="Glyco_hydrolase_16"/>
    <property type="match status" value="1"/>
</dbReference>
<dbReference type="SUPFAM" id="SSF49899">
    <property type="entry name" value="Concanavalin A-like lectins/glucanases"/>
    <property type="match status" value="1"/>
</dbReference>
<dbReference type="InterPro" id="IPR013320">
    <property type="entry name" value="ConA-like_dom_sf"/>
</dbReference>
<keyword evidence="2" id="KW-0378">Hydrolase</keyword>
<dbReference type="Proteomes" id="UP000627934">
    <property type="component" value="Unassembled WGS sequence"/>
</dbReference>
<reference evidence="2" key="2">
    <citation type="journal article" date="2018" name="DNA Res.">
        <title>Comparative genome and transcriptome analyses reveal adaptations to opportunistic infections in woody plant degrading pathogens of Botryosphaeriaceae.</title>
        <authorList>
            <person name="Yan J.Y."/>
            <person name="Zhao W.S."/>
            <person name="Chen Z."/>
            <person name="Xing Q.K."/>
            <person name="Zhang W."/>
            <person name="Chethana K.W.T."/>
            <person name="Xue M.F."/>
            <person name="Xu J.P."/>
            <person name="Phillips A.J.L."/>
            <person name="Wang Y."/>
            <person name="Liu J.H."/>
            <person name="Liu M."/>
            <person name="Zhou Y."/>
            <person name="Jayawardena R.S."/>
            <person name="Manawasinghe I.S."/>
            <person name="Huang J.B."/>
            <person name="Qiao G.H."/>
            <person name="Fu C.Y."/>
            <person name="Guo F.F."/>
            <person name="Dissanayake A.J."/>
            <person name="Peng Y.L."/>
            <person name="Hyde K.D."/>
            <person name="Li X.H."/>
        </authorList>
    </citation>
    <scope>NUCLEOTIDE SEQUENCE</scope>
    <source>
        <strain evidence="2">CSS-01s</strain>
    </source>
</reference>
<dbReference type="InterPro" id="IPR000757">
    <property type="entry name" value="Beta-glucanase-like"/>
</dbReference>
<dbReference type="Pfam" id="PF00722">
    <property type="entry name" value="Glyco_hydro_16"/>
    <property type="match status" value="1"/>
</dbReference>
<dbReference type="GO" id="GO:0005975">
    <property type="term" value="P:carbohydrate metabolic process"/>
    <property type="evidence" value="ECO:0007669"/>
    <property type="project" value="InterPro"/>
</dbReference>
<protein>
    <submittedName>
        <fullName evidence="2">Glycoside hydrolase family 16 protein</fullName>
    </submittedName>
</protein>
<reference evidence="2" key="1">
    <citation type="submission" date="2016-08" db="EMBL/GenBank/DDBJ databases">
        <authorList>
            <person name="Yan J."/>
        </authorList>
    </citation>
    <scope>NUCLEOTIDE SEQUENCE</scope>
    <source>
        <strain evidence="2">CSS-01s</strain>
    </source>
</reference>
<proteinExistence type="predicted"/>
<dbReference type="Gene3D" id="2.60.120.200">
    <property type="match status" value="1"/>
</dbReference>
<organism evidence="2 3">
    <name type="scientific">Lasiodiplodia theobromae</name>
    <dbReference type="NCBI Taxonomy" id="45133"/>
    <lineage>
        <taxon>Eukaryota</taxon>
        <taxon>Fungi</taxon>
        <taxon>Dikarya</taxon>
        <taxon>Ascomycota</taxon>
        <taxon>Pezizomycotina</taxon>
        <taxon>Dothideomycetes</taxon>
        <taxon>Dothideomycetes incertae sedis</taxon>
        <taxon>Botryosphaeriales</taxon>
        <taxon>Botryosphaeriaceae</taxon>
        <taxon>Lasiodiplodia</taxon>
    </lineage>
</organism>
<accession>A0A8H7MA99</accession>
<comment type="caution">
    <text evidence="2">The sequence shown here is derived from an EMBL/GenBank/DDBJ whole genome shotgun (WGS) entry which is preliminary data.</text>
</comment>
<dbReference type="GO" id="GO:0004553">
    <property type="term" value="F:hydrolase activity, hydrolyzing O-glycosyl compounds"/>
    <property type="evidence" value="ECO:0007669"/>
    <property type="project" value="InterPro"/>
</dbReference>
<dbReference type="PANTHER" id="PTHR38121:SF5">
    <property type="entry name" value="GH16 DOMAIN-CONTAINING PROTEIN"/>
    <property type="match status" value="1"/>
</dbReference>
<name>A0A8H7MA99_9PEZI</name>